<evidence type="ECO:0000256" key="8">
    <source>
        <dbReference type="ARBA" id="ARBA00023136"/>
    </source>
</evidence>
<keyword evidence="5" id="KW-0408">Iron</keyword>
<gene>
    <name evidence="11" type="ORF">MNBD_ALPHA01-1360</name>
</gene>
<dbReference type="PANTHER" id="PTHR32552">
    <property type="entry name" value="FERRICHROME IRON RECEPTOR-RELATED"/>
    <property type="match status" value="1"/>
</dbReference>
<sequence length="488" mass="52803">MMRKNTNIIHKKFTGRAGSCAVIAALMAGTSSLAYGAETESANDNSFTIEEVIVTARKRAESVQETPIAITALSANQLEQRSLTNLAEIGAYIPNVVMNDSAGASGGGNNLQIYIRGIGQTDFLFTTDPGIGIYVDGVFHPRTLGGVMDLLDLERVEVLRGPQGTLFGKNTIGGAISLTSQKPTGDGSGYLEVTTGRFNRLEFRGSFDVAISETLAAKVSMSSKNRDGIGKRLEYGTDKVIDTSGDENVTSARLALRWEASENVTVDFSADYTREREKGVPIILSFFDDNGAEYGGLVGLWNAFVGGPAGLPMSSDFVIGGDNRYDSYGTVGNRNDLDSYGFSMNIDWTVDENLSFRSITAYRAMEAFFNTDTDGSPLKYVQTDQYQEQNQLSQEFQLIGTSFDDRLDWVVGAFYFDEYGLDDNVVRLVPGLWDALEAIPGPINGSPLNAPTAPGGPGNPINVLLDLELDVFNKIDIKSYAAFTQGTF</sequence>
<organism evidence="11">
    <name type="scientific">hydrothermal vent metagenome</name>
    <dbReference type="NCBI Taxonomy" id="652676"/>
    <lineage>
        <taxon>unclassified sequences</taxon>
        <taxon>metagenomes</taxon>
        <taxon>ecological metagenomes</taxon>
    </lineage>
</organism>
<dbReference type="Pfam" id="PF07715">
    <property type="entry name" value="Plug"/>
    <property type="match status" value="1"/>
</dbReference>
<keyword evidence="11" id="KW-0675">Receptor</keyword>
<dbReference type="PANTHER" id="PTHR32552:SF81">
    <property type="entry name" value="TONB-DEPENDENT OUTER MEMBRANE RECEPTOR"/>
    <property type="match status" value="1"/>
</dbReference>
<dbReference type="SUPFAM" id="SSF56935">
    <property type="entry name" value="Porins"/>
    <property type="match status" value="1"/>
</dbReference>
<keyword evidence="9" id="KW-0998">Cell outer membrane</keyword>
<evidence type="ECO:0000256" key="2">
    <source>
        <dbReference type="ARBA" id="ARBA00022448"/>
    </source>
</evidence>
<evidence type="ECO:0000313" key="11">
    <source>
        <dbReference type="EMBL" id="VAW01457.1"/>
    </source>
</evidence>
<reference evidence="11" key="1">
    <citation type="submission" date="2018-06" db="EMBL/GenBank/DDBJ databases">
        <authorList>
            <person name="Zhirakovskaya E."/>
        </authorList>
    </citation>
    <scope>NUCLEOTIDE SEQUENCE</scope>
</reference>
<keyword evidence="4" id="KW-0812">Transmembrane</keyword>
<proteinExistence type="predicted"/>
<accession>A0A3B0SKF6</accession>
<evidence type="ECO:0000256" key="4">
    <source>
        <dbReference type="ARBA" id="ARBA00022692"/>
    </source>
</evidence>
<evidence type="ECO:0000256" key="1">
    <source>
        <dbReference type="ARBA" id="ARBA00004571"/>
    </source>
</evidence>
<keyword evidence="7" id="KW-0798">TonB box</keyword>
<dbReference type="GO" id="GO:0006826">
    <property type="term" value="P:iron ion transport"/>
    <property type="evidence" value="ECO:0007669"/>
    <property type="project" value="UniProtKB-KW"/>
</dbReference>
<dbReference type="InterPro" id="IPR039426">
    <property type="entry name" value="TonB-dep_rcpt-like"/>
</dbReference>
<evidence type="ECO:0000256" key="3">
    <source>
        <dbReference type="ARBA" id="ARBA00022496"/>
    </source>
</evidence>
<feature type="domain" description="TonB-dependent receptor plug" evidence="10">
    <location>
        <begin position="63"/>
        <end position="175"/>
    </location>
</feature>
<dbReference type="Gene3D" id="2.40.170.20">
    <property type="entry name" value="TonB-dependent receptor, beta-barrel domain"/>
    <property type="match status" value="1"/>
</dbReference>
<dbReference type="AlphaFoldDB" id="A0A3B0SKF6"/>
<dbReference type="EMBL" id="UOEJ01000148">
    <property type="protein sequence ID" value="VAW01457.1"/>
    <property type="molecule type" value="Genomic_DNA"/>
</dbReference>
<evidence type="ECO:0000259" key="10">
    <source>
        <dbReference type="Pfam" id="PF07715"/>
    </source>
</evidence>
<dbReference type="InterPro" id="IPR036942">
    <property type="entry name" value="Beta-barrel_TonB_sf"/>
</dbReference>
<evidence type="ECO:0000256" key="7">
    <source>
        <dbReference type="ARBA" id="ARBA00023077"/>
    </source>
</evidence>
<keyword evidence="3" id="KW-0410">Iron transport</keyword>
<evidence type="ECO:0000256" key="6">
    <source>
        <dbReference type="ARBA" id="ARBA00023065"/>
    </source>
</evidence>
<name>A0A3B0SKF6_9ZZZZ</name>
<dbReference type="GO" id="GO:0009279">
    <property type="term" value="C:cell outer membrane"/>
    <property type="evidence" value="ECO:0007669"/>
    <property type="project" value="UniProtKB-SubCell"/>
</dbReference>
<dbReference type="InterPro" id="IPR012910">
    <property type="entry name" value="Plug_dom"/>
</dbReference>
<comment type="subcellular location">
    <subcellularLocation>
        <location evidence="1">Cell outer membrane</location>
        <topology evidence="1">Multi-pass membrane protein</topology>
    </subcellularLocation>
</comment>
<dbReference type="PROSITE" id="PS52016">
    <property type="entry name" value="TONB_DEPENDENT_REC_3"/>
    <property type="match status" value="1"/>
</dbReference>
<keyword evidence="8" id="KW-0472">Membrane</keyword>
<keyword evidence="2" id="KW-0813">Transport</keyword>
<keyword evidence="6" id="KW-0406">Ion transport</keyword>
<evidence type="ECO:0000256" key="9">
    <source>
        <dbReference type="ARBA" id="ARBA00023237"/>
    </source>
</evidence>
<evidence type="ECO:0000256" key="5">
    <source>
        <dbReference type="ARBA" id="ARBA00023004"/>
    </source>
</evidence>
<protein>
    <submittedName>
        <fullName evidence="11">TonB-dependent receptor</fullName>
    </submittedName>
</protein>
<feature type="non-terminal residue" evidence="11">
    <location>
        <position position="488"/>
    </location>
</feature>